<keyword evidence="3" id="KW-0687">Ribonucleoprotein</keyword>
<dbReference type="Gene3D" id="1.10.10.10">
    <property type="entry name" value="Winged helix-like DNA-binding domain superfamily/Winged helix DNA-binding domain"/>
    <property type="match status" value="1"/>
</dbReference>
<accession>A0A1A8VVB0</accession>
<dbReference type="PANTHER" id="PTHR11710">
    <property type="entry name" value="40S RIBOSOMAL PROTEIN S19"/>
    <property type="match status" value="1"/>
</dbReference>
<dbReference type="GO" id="GO:0006412">
    <property type="term" value="P:translation"/>
    <property type="evidence" value="ECO:0007669"/>
    <property type="project" value="InterPro"/>
</dbReference>
<dbReference type="Pfam" id="PF01090">
    <property type="entry name" value="Ribosomal_S19e"/>
    <property type="match status" value="1"/>
</dbReference>
<keyword evidence="2 4" id="KW-0689">Ribosomal protein</keyword>
<dbReference type="GO" id="GO:0003735">
    <property type="term" value="F:structural constituent of ribosome"/>
    <property type="evidence" value="ECO:0007669"/>
    <property type="project" value="InterPro"/>
</dbReference>
<dbReference type="GO" id="GO:0003723">
    <property type="term" value="F:RNA binding"/>
    <property type="evidence" value="ECO:0007669"/>
    <property type="project" value="TreeGrafter"/>
</dbReference>
<organism evidence="4 5">
    <name type="scientific">Plasmodium ovale curtisi</name>
    <dbReference type="NCBI Taxonomy" id="864141"/>
    <lineage>
        <taxon>Eukaryota</taxon>
        <taxon>Sar</taxon>
        <taxon>Alveolata</taxon>
        <taxon>Apicomplexa</taxon>
        <taxon>Aconoidasida</taxon>
        <taxon>Haemosporida</taxon>
        <taxon>Plasmodiidae</taxon>
        <taxon>Plasmodium</taxon>
        <taxon>Plasmodium (Plasmodium)</taxon>
    </lineage>
</organism>
<reference evidence="5" key="1">
    <citation type="submission" date="2016-05" db="EMBL/GenBank/DDBJ databases">
        <authorList>
            <person name="Naeem Raeece"/>
        </authorList>
    </citation>
    <scope>NUCLEOTIDE SEQUENCE [LARGE SCALE GENOMIC DNA]</scope>
</reference>
<dbReference type="PANTHER" id="PTHR11710:SF0">
    <property type="entry name" value="40S RIBOSOMAL PROTEIN S19"/>
    <property type="match status" value="1"/>
</dbReference>
<comment type="similarity">
    <text evidence="1">Belongs to the eukaryotic ribosomal protein eS19 family.</text>
</comment>
<dbReference type="SMART" id="SM01413">
    <property type="entry name" value="Ribosomal_S19e"/>
    <property type="match status" value="1"/>
</dbReference>
<dbReference type="EMBL" id="FLQV01000159">
    <property type="protein sequence ID" value="SBS83612.1"/>
    <property type="molecule type" value="Genomic_DNA"/>
</dbReference>
<evidence type="ECO:0000313" key="5">
    <source>
        <dbReference type="Proteomes" id="UP000078546"/>
    </source>
</evidence>
<name>A0A1A8VVB0_PLAOA</name>
<dbReference type="InterPro" id="IPR018277">
    <property type="entry name" value="Ribosomal_eS19_CS"/>
</dbReference>
<dbReference type="AlphaFoldDB" id="A0A1A8VVB0"/>
<dbReference type="InterPro" id="IPR001266">
    <property type="entry name" value="Ribosomal_eS19"/>
</dbReference>
<dbReference type="SUPFAM" id="SSF46785">
    <property type="entry name" value="Winged helix' DNA-binding domain"/>
    <property type="match status" value="1"/>
</dbReference>
<dbReference type="InterPro" id="IPR036390">
    <property type="entry name" value="WH_DNA-bd_sf"/>
</dbReference>
<dbReference type="GO" id="GO:0022627">
    <property type="term" value="C:cytosolic small ribosomal subunit"/>
    <property type="evidence" value="ECO:0007669"/>
    <property type="project" value="TreeGrafter"/>
</dbReference>
<dbReference type="PROSITE" id="PS00628">
    <property type="entry name" value="RIBOSOMAL_S19E"/>
    <property type="match status" value="1"/>
</dbReference>
<dbReference type="InterPro" id="IPR036388">
    <property type="entry name" value="WH-like_DNA-bd_sf"/>
</dbReference>
<protein>
    <submittedName>
        <fullName evidence="4">40S ribosomal protein S19, putative (RPS19)</fullName>
    </submittedName>
</protein>
<evidence type="ECO:0000256" key="1">
    <source>
        <dbReference type="ARBA" id="ARBA00010014"/>
    </source>
</evidence>
<gene>
    <name evidence="4" type="ORF">POVCU1_009070</name>
</gene>
<dbReference type="Proteomes" id="UP000078546">
    <property type="component" value="Unassembled WGS sequence"/>
</dbReference>
<dbReference type="FunFam" id="1.10.10.10:FF:000118">
    <property type="entry name" value="40S ribosomal protein S19"/>
    <property type="match status" value="1"/>
</dbReference>
<evidence type="ECO:0000313" key="4">
    <source>
        <dbReference type="EMBL" id="SBS83612.1"/>
    </source>
</evidence>
<evidence type="ECO:0000256" key="3">
    <source>
        <dbReference type="ARBA" id="ARBA00023274"/>
    </source>
</evidence>
<proteinExistence type="inferred from homology"/>
<dbReference type="GO" id="GO:0000028">
    <property type="term" value="P:ribosomal small subunit assembly"/>
    <property type="evidence" value="ECO:0007669"/>
    <property type="project" value="TreeGrafter"/>
</dbReference>
<evidence type="ECO:0000256" key="2">
    <source>
        <dbReference type="ARBA" id="ARBA00022980"/>
    </source>
</evidence>
<sequence length="350" mass="40530">MVWSAIHAEEFTEEIATFSKRLLEPVPFVRTNNCIKDVDAELFINSYAHYLKLHNKITFPKWCNFVKTGKGRKLAPLSEDWYFVKASSILRRLYLHPDIGVGFLRRQFSYKQRRGVAPNHTSLASGKILRSILQQLENIGYVEQNPKKKGRRLTVKGENAINSFARYINKKVYKLGKKERQDIQDNQDKEDKDTPLWLCSTPPEDAYTLVRRAGGYMANVSFAPAFPNHLVHHLSHECASNFYSDKMDIQYWGKKNTIILTICMEKVRITRCLNFLSAARESCAQVYFHAFIRMQNTGKENRKKEKNNTLFLVDHRYVESGISSGIHILSGAQGTYYNFAKRQGRQYGLK</sequence>